<evidence type="ECO:0000313" key="4">
    <source>
        <dbReference type="Proteomes" id="UP001433268"/>
    </source>
</evidence>
<dbReference type="Proteomes" id="UP001433268">
    <property type="component" value="Unassembled WGS sequence"/>
</dbReference>
<dbReference type="PANTHER" id="PTHR15004">
    <property type="entry name" value="GLUTAMYL-TRNA(GLN) AMIDOTRANSFERASE SUBUNIT C, MITOCHONDRIAL"/>
    <property type="match status" value="1"/>
</dbReference>
<dbReference type="RefSeq" id="XP_066674546.1">
    <property type="nucleotide sequence ID" value="XM_066804773.1"/>
</dbReference>
<evidence type="ECO:0000256" key="1">
    <source>
        <dbReference type="SAM" id="MobiDB-lite"/>
    </source>
</evidence>
<dbReference type="GeneID" id="92037833"/>
<feature type="compositionally biased region" description="Basic and acidic residues" evidence="1">
    <location>
        <begin position="191"/>
        <end position="202"/>
    </location>
</feature>
<keyword evidence="4" id="KW-1185">Reference proteome</keyword>
<evidence type="ECO:0000313" key="3">
    <source>
        <dbReference type="EMBL" id="KAK8093773.1"/>
    </source>
</evidence>
<feature type="region of interest" description="Disordered" evidence="1">
    <location>
        <begin position="20"/>
        <end position="96"/>
    </location>
</feature>
<feature type="region of interest" description="Disordered" evidence="1">
    <location>
        <begin position="180"/>
        <end position="207"/>
    </location>
</feature>
<proteinExistence type="predicted"/>
<dbReference type="InterPro" id="IPR003837">
    <property type="entry name" value="GatC"/>
</dbReference>
<organism evidence="3 4">
    <name type="scientific">Apiospora hydei</name>
    <dbReference type="NCBI Taxonomy" id="1337664"/>
    <lineage>
        <taxon>Eukaryota</taxon>
        <taxon>Fungi</taxon>
        <taxon>Dikarya</taxon>
        <taxon>Ascomycota</taxon>
        <taxon>Pezizomycotina</taxon>
        <taxon>Sordariomycetes</taxon>
        <taxon>Xylariomycetidae</taxon>
        <taxon>Amphisphaeriales</taxon>
        <taxon>Apiosporaceae</taxon>
        <taxon>Apiospora</taxon>
    </lineage>
</organism>
<feature type="domain" description="Glutamyl-tRNA amidotransferase complex subunit Gta3" evidence="2">
    <location>
        <begin position="96"/>
        <end position="150"/>
    </location>
</feature>
<gene>
    <name evidence="3" type="ORF">PG997_000458</name>
</gene>
<name>A0ABR1XAS1_9PEZI</name>
<reference evidence="3 4" key="1">
    <citation type="submission" date="2023-01" db="EMBL/GenBank/DDBJ databases">
        <title>Analysis of 21 Apiospora genomes using comparative genomics revels a genus with tremendous synthesis potential of carbohydrate active enzymes and secondary metabolites.</title>
        <authorList>
            <person name="Sorensen T."/>
        </authorList>
    </citation>
    <scope>NUCLEOTIDE SEQUENCE [LARGE SCALE GENOMIC DNA]</scope>
    <source>
        <strain evidence="3 4">CBS 114990</strain>
    </source>
</reference>
<feature type="compositionally biased region" description="Polar residues" evidence="1">
    <location>
        <begin position="22"/>
        <end position="54"/>
    </location>
</feature>
<comment type="caution">
    <text evidence="3">The sequence shown here is derived from an EMBL/GenBank/DDBJ whole genome shotgun (WGS) entry which is preliminary data.</text>
</comment>
<sequence length="230" mass="25397">MNSTICAQCRQAIRQRLRAPSSRYTQSAKSANGIATVTRSWLPQTRQNHTNSSDPDIRSVLSKPTWSVRSLLPHQDPSNSSSSATSPAEKTKADDTDEITSKTLHHLLRLSALPPPATPAEEEALLTTLRTQLHFVRSIQGVDTSGVAPLAAIRDETARGRREQTIGLETLREALAREDVVGHSRRRRRRRVEEQRGKRNEAEDWDALAGASETAGRYFVVRSGKGGEGQ</sequence>
<protein>
    <recommendedName>
        <fullName evidence="2">Glutamyl-tRNA amidotransferase complex subunit Gta3 domain-containing protein</fullName>
    </recommendedName>
</protein>
<dbReference type="PANTHER" id="PTHR15004:SF0">
    <property type="entry name" value="GLUTAMYL-TRNA(GLN) AMIDOTRANSFERASE SUBUNIT C, MITOCHONDRIAL"/>
    <property type="match status" value="1"/>
</dbReference>
<dbReference type="SUPFAM" id="SSF141000">
    <property type="entry name" value="Glu-tRNAGln amidotransferase C subunit"/>
    <property type="match status" value="1"/>
</dbReference>
<evidence type="ECO:0000259" key="2">
    <source>
        <dbReference type="Pfam" id="PF20978"/>
    </source>
</evidence>
<dbReference type="InterPro" id="IPR049545">
    <property type="entry name" value="Gta3_dom"/>
</dbReference>
<feature type="compositionally biased region" description="Low complexity" evidence="1">
    <location>
        <begin position="77"/>
        <end position="88"/>
    </location>
</feature>
<dbReference type="EMBL" id="JAQQWN010000002">
    <property type="protein sequence ID" value="KAK8093773.1"/>
    <property type="molecule type" value="Genomic_DNA"/>
</dbReference>
<dbReference type="InterPro" id="IPR036113">
    <property type="entry name" value="Asp/Glu-ADT_sf_sub_c"/>
</dbReference>
<dbReference type="Pfam" id="PF20978">
    <property type="entry name" value="Gta3"/>
    <property type="match status" value="1"/>
</dbReference>
<accession>A0ABR1XAS1</accession>